<dbReference type="EC" id="3.5.1.88" evidence="2 3"/>
<comment type="catalytic activity">
    <reaction evidence="3">
        <text>N-terminal N-formyl-L-methionyl-[peptide] + H2O = N-terminal L-methionyl-[peptide] + formate</text>
        <dbReference type="Rhea" id="RHEA:24420"/>
        <dbReference type="Rhea" id="RHEA-COMP:10639"/>
        <dbReference type="Rhea" id="RHEA-COMP:10640"/>
        <dbReference type="ChEBI" id="CHEBI:15377"/>
        <dbReference type="ChEBI" id="CHEBI:15740"/>
        <dbReference type="ChEBI" id="CHEBI:49298"/>
        <dbReference type="ChEBI" id="CHEBI:64731"/>
        <dbReference type="EC" id="3.5.1.88"/>
    </reaction>
</comment>
<evidence type="ECO:0000256" key="3">
    <source>
        <dbReference type="RuleBase" id="RU362111"/>
    </source>
</evidence>
<dbReference type="InterPro" id="IPR036821">
    <property type="entry name" value="Peptide_deformylase_sf"/>
</dbReference>
<keyword evidence="3" id="KW-0150">Chloroplast</keyword>
<dbReference type="Gene3D" id="1.20.140.40">
    <property type="entry name" value="Invertase/pectin methylesterase inhibitor family protein"/>
    <property type="match status" value="1"/>
</dbReference>
<dbReference type="InterPro" id="IPR023635">
    <property type="entry name" value="Peptide_deformylase"/>
</dbReference>
<proteinExistence type="inferred from homology"/>
<feature type="domain" description="Pectinesterase inhibitor" evidence="4">
    <location>
        <begin position="73"/>
        <end position="120"/>
    </location>
</feature>
<sequence>MLTPVHAQVKRGFSSKDNKIASPEDLQFESSLEIVKLFDEMFDAMYKTDGIGLSAPQVGINVQLMVFNPVGKRVALSDCVDQISESMDELSKTLQKLKHLRRETFGFQTSNAQTWVGAAAVQGLFKGANPSLTVIDSRTRHIYGKTQIRFLKIFIADSIPELQTLLSEGESDAFVRIYSPYGLSKTKGLASPMGHQQEELGGKMKIIDLGSPFKDNNGETLAELNVIADEFKKQASDNFYRWRAPMVLPLGNRLSRE</sequence>
<reference evidence="5" key="1">
    <citation type="submission" date="2019-09" db="EMBL/GenBank/DDBJ databases">
        <title>Draft genome information of white flower Hibiscus syriacus.</title>
        <authorList>
            <person name="Kim Y.-M."/>
        </authorList>
    </citation>
    <scope>NUCLEOTIDE SEQUENCE [LARGE SCALE GENOMIC DNA]</scope>
    <source>
        <strain evidence="5">YM2019G1</strain>
    </source>
</reference>
<dbReference type="GO" id="GO:0006412">
    <property type="term" value="P:translation"/>
    <property type="evidence" value="ECO:0007669"/>
    <property type="project" value="UniProtKB-KW"/>
</dbReference>
<dbReference type="InterPro" id="IPR006501">
    <property type="entry name" value="Pectinesterase_inhib_dom"/>
</dbReference>
<comment type="subcellular location">
    <subcellularLocation>
        <location evidence="3">Plastid</location>
        <location evidence="3">Chloroplast</location>
    </subcellularLocation>
</comment>
<dbReference type="GO" id="GO:0009507">
    <property type="term" value="C:chloroplast"/>
    <property type="evidence" value="ECO:0007669"/>
    <property type="project" value="UniProtKB-SubCell"/>
</dbReference>
<keyword evidence="3" id="KW-0809">Transit peptide</keyword>
<dbReference type="Pfam" id="PF04043">
    <property type="entry name" value="PMEI"/>
    <property type="match status" value="1"/>
</dbReference>
<comment type="similarity">
    <text evidence="1 3">Belongs to the polypeptide deformylase family.</text>
</comment>
<dbReference type="Gene3D" id="3.90.45.10">
    <property type="entry name" value="Peptide deformylase"/>
    <property type="match status" value="1"/>
</dbReference>
<evidence type="ECO:0000313" key="6">
    <source>
        <dbReference type="Proteomes" id="UP000436088"/>
    </source>
</evidence>
<protein>
    <recommendedName>
        <fullName evidence="2 3">Peptide deformylase</fullName>
        <ecNumber evidence="2 3">3.5.1.88</ecNumber>
    </recommendedName>
</protein>
<dbReference type="GO" id="GO:0042586">
    <property type="term" value="F:peptide deformylase activity"/>
    <property type="evidence" value="ECO:0007669"/>
    <property type="project" value="UniProtKB-EC"/>
</dbReference>
<keyword evidence="3" id="KW-0378">Hydrolase</keyword>
<keyword evidence="3" id="KW-0479">Metal-binding</keyword>
<comment type="function">
    <text evidence="3">Removes the formyl group from the N-terminal Met of newly synthesized proteins.</text>
</comment>
<dbReference type="SUPFAM" id="SSF56420">
    <property type="entry name" value="Peptide deformylase"/>
    <property type="match status" value="1"/>
</dbReference>
<keyword evidence="3" id="KW-0934">Plastid</keyword>
<dbReference type="EMBL" id="VEPZ02001321">
    <property type="protein sequence ID" value="KAE8680710.1"/>
    <property type="molecule type" value="Genomic_DNA"/>
</dbReference>
<dbReference type="InterPro" id="IPR035513">
    <property type="entry name" value="Invertase/methylesterase_inhib"/>
</dbReference>
<dbReference type="GO" id="GO:0046872">
    <property type="term" value="F:metal ion binding"/>
    <property type="evidence" value="ECO:0007669"/>
    <property type="project" value="UniProtKB-KW"/>
</dbReference>
<accession>A0A6A2YMX5</accession>
<dbReference type="AlphaFoldDB" id="A0A6A2YMX5"/>
<dbReference type="Pfam" id="PF01327">
    <property type="entry name" value="Pep_deformylase"/>
    <property type="match status" value="1"/>
</dbReference>
<keyword evidence="3" id="KW-0648">Protein biosynthesis</keyword>
<evidence type="ECO:0000256" key="1">
    <source>
        <dbReference type="ARBA" id="ARBA00010759"/>
    </source>
</evidence>
<comment type="caution">
    <text evidence="5">The sequence shown here is derived from an EMBL/GenBank/DDBJ whole genome shotgun (WGS) entry which is preliminary data.</text>
</comment>
<name>A0A6A2YMX5_HIBSY</name>
<dbReference type="PANTHER" id="PTHR10458:SF22">
    <property type="entry name" value="PEPTIDE DEFORMYLASE"/>
    <property type="match status" value="1"/>
</dbReference>
<dbReference type="Proteomes" id="UP000436088">
    <property type="component" value="Unassembled WGS sequence"/>
</dbReference>
<keyword evidence="6" id="KW-1185">Reference proteome</keyword>
<evidence type="ECO:0000256" key="2">
    <source>
        <dbReference type="ARBA" id="ARBA00012175"/>
    </source>
</evidence>
<gene>
    <name evidence="5" type="ORF">F3Y22_tig00111372pilonHSYRG00192</name>
</gene>
<dbReference type="PANTHER" id="PTHR10458">
    <property type="entry name" value="PEPTIDE DEFORMYLASE"/>
    <property type="match status" value="1"/>
</dbReference>
<evidence type="ECO:0000313" key="5">
    <source>
        <dbReference type="EMBL" id="KAE8680710.1"/>
    </source>
</evidence>
<dbReference type="GO" id="GO:0004857">
    <property type="term" value="F:enzyme inhibitor activity"/>
    <property type="evidence" value="ECO:0007669"/>
    <property type="project" value="InterPro"/>
</dbReference>
<evidence type="ECO:0000259" key="4">
    <source>
        <dbReference type="Pfam" id="PF04043"/>
    </source>
</evidence>
<organism evidence="5 6">
    <name type="scientific">Hibiscus syriacus</name>
    <name type="common">Rose of Sharon</name>
    <dbReference type="NCBI Taxonomy" id="106335"/>
    <lineage>
        <taxon>Eukaryota</taxon>
        <taxon>Viridiplantae</taxon>
        <taxon>Streptophyta</taxon>
        <taxon>Embryophyta</taxon>
        <taxon>Tracheophyta</taxon>
        <taxon>Spermatophyta</taxon>
        <taxon>Magnoliopsida</taxon>
        <taxon>eudicotyledons</taxon>
        <taxon>Gunneridae</taxon>
        <taxon>Pentapetalae</taxon>
        <taxon>rosids</taxon>
        <taxon>malvids</taxon>
        <taxon>Malvales</taxon>
        <taxon>Malvaceae</taxon>
        <taxon>Malvoideae</taxon>
        <taxon>Hibiscus</taxon>
    </lineage>
</organism>